<feature type="compositionally biased region" description="Acidic residues" evidence="1">
    <location>
        <begin position="807"/>
        <end position="819"/>
    </location>
</feature>
<feature type="region of interest" description="Disordered" evidence="1">
    <location>
        <begin position="248"/>
        <end position="377"/>
    </location>
</feature>
<gene>
    <name evidence="2" type="ORF">BAUCODRAFT_78725</name>
</gene>
<feature type="region of interest" description="Disordered" evidence="1">
    <location>
        <begin position="120"/>
        <end position="218"/>
    </location>
</feature>
<feature type="compositionally biased region" description="Polar residues" evidence="1">
    <location>
        <begin position="490"/>
        <end position="499"/>
    </location>
</feature>
<feature type="compositionally biased region" description="Basic and acidic residues" evidence="1">
    <location>
        <begin position="330"/>
        <end position="348"/>
    </location>
</feature>
<feature type="compositionally biased region" description="Pro residues" evidence="1">
    <location>
        <begin position="414"/>
        <end position="433"/>
    </location>
</feature>
<feature type="compositionally biased region" description="Basic and acidic residues" evidence="1">
    <location>
        <begin position="12"/>
        <end position="25"/>
    </location>
</feature>
<feature type="region of interest" description="Disordered" evidence="1">
    <location>
        <begin position="392"/>
        <end position="664"/>
    </location>
</feature>
<dbReference type="AlphaFoldDB" id="M2MYY9"/>
<name>M2MYY9_BAUPA</name>
<feature type="compositionally biased region" description="Low complexity" evidence="1">
    <location>
        <begin position="613"/>
        <end position="623"/>
    </location>
</feature>
<feature type="compositionally biased region" description="Polar residues" evidence="1">
    <location>
        <begin position="462"/>
        <end position="475"/>
    </location>
</feature>
<feature type="compositionally biased region" description="Basic and acidic residues" evidence="1">
    <location>
        <begin position="159"/>
        <end position="171"/>
    </location>
</feature>
<dbReference type="HOGENOM" id="CLU_010101_0_0_1"/>
<feature type="compositionally biased region" description="Basic and acidic residues" evidence="1">
    <location>
        <begin position="295"/>
        <end position="323"/>
    </location>
</feature>
<feature type="compositionally biased region" description="Basic and acidic residues" evidence="1">
    <location>
        <begin position="787"/>
        <end position="797"/>
    </location>
</feature>
<dbReference type="OrthoDB" id="4152802at2759"/>
<evidence type="ECO:0000256" key="1">
    <source>
        <dbReference type="SAM" id="MobiDB-lite"/>
    </source>
</evidence>
<feature type="compositionally biased region" description="Basic and acidic residues" evidence="1">
    <location>
        <begin position="512"/>
        <end position="521"/>
    </location>
</feature>
<feature type="compositionally biased region" description="Basic and acidic residues" evidence="1">
    <location>
        <begin position="96"/>
        <end position="107"/>
    </location>
</feature>
<reference evidence="2 3" key="1">
    <citation type="journal article" date="2012" name="PLoS Pathog.">
        <title>Diverse lifestyles and strategies of plant pathogenesis encoded in the genomes of eighteen Dothideomycetes fungi.</title>
        <authorList>
            <person name="Ohm R.A."/>
            <person name="Feau N."/>
            <person name="Henrissat B."/>
            <person name="Schoch C.L."/>
            <person name="Horwitz B.A."/>
            <person name="Barry K.W."/>
            <person name="Condon B.J."/>
            <person name="Copeland A.C."/>
            <person name="Dhillon B."/>
            <person name="Glaser F."/>
            <person name="Hesse C.N."/>
            <person name="Kosti I."/>
            <person name="LaButti K."/>
            <person name="Lindquist E.A."/>
            <person name="Lucas S."/>
            <person name="Salamov A.A."/>
            <person name="Bradshaw R.E."/>
            <person name="Ciuffetti L."/>
            <person name="Hamelin R.C."/>
            <person name="Kema G.H.J."/>
            <person name="Lawrence C."/>
            <person name="Scott J.A."/>
            <person name="Spatafora J.W."/>
            <person name="Turgeon B.G."/>
            <person name="de Wit P.J.G.M."/>
            <person name="Zhong S."/>
            <person name="Goodwin S.B."/>
            <person name="Grigoriev I.V."/>
        </authorList>
    </citation>
    <scope>NUCLEOTIDE SEQUENCE [LARGE SCALE GENOMIC DNA]</scope>
    <source>
        <strain evidence="2 3">UAMH 10762</strain>
    </source>
</reference>
<protein>
    <submittedName>
        <fullName evidence="2">Uncharacterized protein</fullName>
    </submittedName>
</protein>
<evidence type="ECO:0000313" key="3">
    <source>
        <dbReference type="Proteomes" id="UP000011761"/>
    </source>
</evidence>
<feature type="compositionally biased region" description="Polar residues" evidence="1">
    <location>
        <begin position="860"/>
        <end position="878"/>
    </location>
</feature>
<accession>M2MYY9</accession>
<dbReference type="EMBL" id="KB445563">
    <property type="protein sequence ID" value="EMC91904.1"/>
    <property type="molecule type" value="Genomic_DNA"/>
</dbReference>
<organism evidence="2 3">
    <name type="scientific">Baudoinia panamericana (strain UAMH 10762)</name>
    <name type="common">Angels' share fungus</name>
    <name type="synonym">Baudoinia compniacensis (strain UAMH 10762)</name>
    <dbReference type="NCBI Taxonomy" id="717646"/>
    <lineage>
        <taxon>Eukaryota</taxon>
        <taxon>Fungi</taxon>
        <taxon>Dikarya</taxon>
        <taxon>Ascomycota</taxon>
        <taxon>Pezizomycotina</taxon>
        <taxon>Dothideomycetes</taxon>
        <taxon>Dothideomycetidae</taxon>
        <taxon>Mycosphaerellales</taxon>
        <taxon>Teratosphaeriaceae</taxon>
        <taxon>Baudoinia</taxon>
    </lineage>
</organism>
<feature type="compositionally biased region" description="Polar residues" evidence="1">
    <location>
        <begin position="203"/>
        <end position="218"/>
    </location>
</feature>
<feature type="region of interest" description="Disordered" evidence="1">
    <location>
        <begin position="1"/>
        <end position="107"/>
    </location>
</feature>
<dbReference type="RefSeq" id="XP_007680995.1">
    <property type="nucleotide sequence ID" value="XM_007682805.1"/>
</dbReference>
<dbReference type="eggNOG" id="ENOG502S7JR">
    <property type="taxonomic scope" value="Eukaryota"/>
</dbReference>
<sequence length="891" mass="97630">MPFWPFKRRRSGIHDVERQPLDEKSQALQGKAGSPDQTSKSAGRSKRRISAQQEKLLEAQSTATKKRQGSDNKENVSPAATRRRSIEDITALPGSKRLDSSPHLRPVDLERPAIPYNFRPYSASQTSIQRLSAEPARPRTLRSRNSGISGAPSRRFSGRRKDATLREEELRAMSQPVSIPKRRGEGPLRTDSKKFRGLGIRGSNVSLPPQESVHSSMSGVAEQRGWEVGVWAAFNPRPAVRLSGTPQYVAPSSLPGSSRVSPQVSKKDKEKQPMSRTSARKRQTVGAQADQFDAGDLRVLMERDAKRRERREKEQQEKLDRKLRERKGRNRGDSDKSRRSAKERKQQAEEVPPLPTEDARIRQLMTPPPDTHPALRGELIRNEGEIVGLGEAMEATSVYSRDQHQDTTPENPFEDPPPPFEDPRPAPLPPPQTAPLADLEPTRSIPGAFTPLESPMEDPIVSTAQAVRLSQTSTPPLSPIRTGPPERVSSRLSQVQTPDQIDAPSLPTASRRTSEARERRPGAWASFFRRGATTSRRPAEEEGRDSPSPLSFSNTSRESMRHQPLPAHLVGTQAQPAQLRKSGAPVRTQSKFREDLPEIPVSPPDSRIPSPDATQAAAIAAAIRRARQTPAMDVPGARFETPDPASINRNDTPISPDTHNNGLMSASLASVDSEASWLASAGKRQSMQSSISRGMGSISKRKPEFTGSYEELGGDRDAEYFKRVTPSPTMREGRRRKSSTALTGAGPDKESEDGEEEAAVAAAAVAPGAQPFTVHESMRRKPTLVHGDPRLKSREGLTEYAAATETAEVEVEAEAEAEEGGSPKSEYEHEESEVRSAKSVNYGRHHARHLSAGSAKLLDISSSKRASADLSTMSQRSSMVGPAPASRTSQL</sequence>
<dbReference type="Proteomes" id="UP000011761">
    <property type="component" value="Unassembled WGS sequence"/>
</dbReference>
<proteinExistence type="predicted"/>
<feature type="region of interest" description="Disordered" evidence="1">
    <location>
        <begin position="682"/>
        <end position="891"/>
    </location>
</feature>
<dbReference type="KEGG" id="bcom:BAUCODRAFT_78725"/>
<feature type="compositionally biased region" description="Basic residues" evidence="1">
    <location>
        <begin position="1"/>
        <end position="11"/>
    </location>
</feature>
<feature type="compositionally biased region" description="Polar residues" evidence="1">
    <location>
        <begin position="548"/>
        <end position="557"/>
    </location>
</feature>
<feature type="compositionally biased region" description="Polar residues" evidence="1">
    <location>
        <begin position="647"/>
        <end position="664"/>
    </location>
</feature>
<evidence type="ECO:0000313" key="2">
    <source>
        <dbReference type="EMBL" id="EMC91904.1"/>
    </source>
</evidence>
<feature type="compositionally biased region" description="Polar residues" evidence="1">
    <location>
        <begin position="683"/>
        <end position="692"/>
    </location>
</feature>
<dbReference type="OMA" id="RRADRYM"/>
<dbReference type="GeneID" id="19117203"/>
<feature type="compositionally biased region" description="Basic and acidic residues" evidence="1">
    <location>
        <begin position="182"/>
        <end position="194"/>
    </location>
</feature>
<feature type="compositionally biased region" description="Polar residues" evidence="1">
    <location>
        <begin position="254"/>
        <end position="264"/>
    </location>
</feature>
<keyword evidence="3" id="KW-1185">Reference proteome</keyword>
<feature type="compositionally biased region" description="Basic and acidic residues" evidence="1">
    <location>
        <begin position="713"/>
        <end position="722"/>
    </location>
</feature>